<evidence type="ECO:0000259" key="2">
    <source>
        <dbReference type="Pfam" id="PF07589"/>
    </source>
</evidence>
<name>A0A0P0KTI7_9GAMM</name>
<accession>A0A0P0KTI7</accession>
<dbReference type="NCBIfam" id="TIGR02595">
    <property type="entry name" value="PEP_CTERM"/>
    <property type="match status" value="1"/>
</dbReference>
<organism evidence="3">
    <name type="scientific">Colwellia sp. C1</name>
    <dbReference type="NCBI Taxonomy" id="1737566"/>
    <lineage>
        <taxon>Bacteria</taxon>
        <taxon>Pseudomonadati</taxon>
        <taxon>Pseudomonadota</taxon>
        <taxon>Gammaproteobacteria</taxon>
        <taxon>Alteromonadales</taxon>
        <taxon>Colwelliaceae</taxon>
        <taxon>Colwellia</taxon>
    </lineage>
</organism>
<feature type="chain" id="PRO_5006049787" description="Ice-binding protein C-terminal domain-containing protein" evidence="1">
    <location>
        <begin position="26"/>
        <end position="303"/>
    </location>
</feature>
<protein>
    <recommendedName>
        <fullName evidence="2">Ice-binding protein C-terminal domain-containing protein</fullName>
    </recommendedName>
</protein>
<dbReference type="EMBL" id="KT428295">
    <property type="protein sequence ID" value="ALK44287.1"/>
    <property type="molecule type" value="Genomic_DNA"/>
</dbReference>
<sequence length="303" mass="31040">MNFNKKTLIKALAFTSIIVASNVYADPIYVDLDNANVTAGGQPTSPTGALDRLTLNYASHTSVNLGTGVITTVAGVDAIGVDLGVLGSPIYDDFDDMLCGTGACGSFNTVVSVPGDLLFESIGTGEALTYGLSLTGSLVGGELVYSSGTLSMYDYSGFNTGSTSSVDKLWTSTFTAGGINAGYQYVNSLISTSMAVTAAGQDIFFLDAGSNLISFEDYLDTGIFNTIRIAATQSVVAGQLGADIAAAFGTGVDDGDYDAATNTVYVSAAHNADLTFAVSEPSSIAILGLSLLGFAGVARRKNK</sequence>
<dbReference type="InterPro" id="IPR013424">
    <property type="entry name" value="Ice-binding_C"/>
</dbReference>
<feature type="signal peptide" evidence="1">
    <location>
        <begin position="1"/>
        <end position="25"/>
    </location>
</feature>
<proteinExistence type="predicted"/>
<keyword evidence="1" id="KW-0732">Signal</keyword>
<reference evidence="3" key="1">
    <citation type="submission" date="2015-08" db="EMBL/GenBank/DDBJ databases">
        <title>Partial sequence of psychrophilic Colwellia sp.</title>
        <authorList>
            <person name="Pankowski J.A."/>
            <person name="Leong J.S."/>
            <person name="Nano F.E."/>
        </authorList>
    </citation>
    <scope>NUCLEOTIDE SEQUENCE</scope>
    <source>
        <strain evidence="3">C1</strain>
    </source>
</reference>
<dbReference type="Pfam" id="PF07589">
    <property type="entry name" value="PEP-CTERM"/>
    <property type="match status" value="1"/>
</dbReference>
<evidence type="ECO:0000256" key="1">
    <source>
        <dbReference type="SAM" id="SignalP"/>
    </source>
</evidence>
<dbReference type="AlphaFoldDB" id="A0A0P0KTI7"/>
<evidence type="ECO:0000313" key="3">
    <source>
        <dbReference type="EMBL" id="ALK44287.1"/>
    </source>
</evidence>
<feature type="domain" description="Ice-binding protein C-terminal" evidence="2">
    <location>
        <begin position="277"/>
        <end position="300"/>
    </location>
</feature>